<sequence>MQLWLISHEPPRRLRAKGRMCKWLKPMWRIPLPLLGRCSVKRSGKMESEVYKGSLEHCITRNSKHPEPKPKSQNPKPSRDPTNPNHPIASLVPAHDPDQLQPKAFLILDELSLSYHPGQLAFPDSKRPIRTRRSSRSRSDSKQLTSPISRSRPQPQSVRSQLASRQARVHSSSRFILWWSGFNNQQS</sequence>
<dbReference type="EMBL" id="QGKV02000299">
    <property type="protein sequence ID" value="KAF3596281.1"/>
    <property type="molecule type" value="Genomic_DNA"/>
</dbReference>
<evidence type="ECO:0000256" key="1">
    <source>
        <dbReference type="SAM" id="MobiDB-lite"/>
    </source>
</evidence>
<evidence type="ECO:0000313" key="3">
    <source>
        <dbReference type="Proteomes" id="UP000266723"/>
    </source>
</evidence>
<comment type="caution">
    <text evidence="2">The sequence shown here is derived from an EMBL/GenBank/DDBJ whole genome shotgun (WGS) entry which is preliminary data.</text>
</comment>
<feature type="compositionally biased region" description="Polar residues" evidence="1">
    <location>
        <begin position="71"/>
        <end position="85"/>
    </location>
</feature>
<organism evidence="2 3">
    <name type="scientific">Brassica cretica</name>
    <name type="common">Mustard</name>
    <dbReference type="NCBI Taxonomy" id="69181"/>
    <lineage>
        <taxon>Eukaryota</taxon>
        <taxon>Viridiplantae</taxon>
        <taxon>Streptophyta</taxon>
        <taxon>Embryophyta</taxon>
        <taxon>Tracheophyta</taxon>
        <taxon>Spermatophyta</taxon>
        <taxon>Magnoliopsida</taxon>
        <taxon>eudicotyledons</taxon>
        <taxon>Gunneridae</taxon>
        <taxon>Pentapetalae</taxon>
        <taxon>rosids</taxon>
        <taxon>malvids</taxon>
        <taxon>Brassicales</taxon>
        <taxon>Brassicaceae</taxon>
        <taxon>Brassiceae</taxon>
        <taxon>Brassica</taxon>
    </lineage>
</organism>
<protein>
    <recommendedName>
        <fullName evidence="4">DUF4005 domain-containing protein</fullName>
    </recommendedName>
</protein>
<keyword evidence="3" id="KW-1185">Reference proteome</keyword>
<evidence type="ECO:0008006" key="4">
    <source>
        <dbReference type="Google" id="ProtNLM"/>
    </source>
</evidence>
<gene>
    <name evidence="2" type="ORF">DY000_02023316</name>
</gene>
<proteinExistence type="predicted"/>
<dbReference type="Proteomes" id="UP000266723">
    <property type="component" value="Unassembled WGS sequence"/>
</dbReference>
<reference evidence="2 3" key="1">
    <citation type="journal article" date="2020" name="BMC Genomics">
        <title>Intraspecific diversification of the crop wild relative Brassica cretica Lam. using demographic model selection.</title>
        <authorList>
            <person name="Kioukis A."/>
            <person name="Michalopoulou V.A."/>
            <person name="Briers L."/>
            <person name="Pirintsos S."/>
            <person name="Studholme D.J."/>
            <person name="Pavlidis P."/>
            <person name="Sarris P.F."/>
        </authorList>
    </citation>
    <scope>NUCLEOTIDE SEQUENCE [LARGE SCALE GENOMIC DNA]</scope>
    <source>
        <strain evidence="3">cv. PFS-1207/04</strain>
    </source>
</reference>
<feature type="region of interest" description="Disordered" evidence="1">
    <location>
        <begin position="58"/>
        <end position="96"/>
    </location>
</feature>
<evidence type="ECO:0000313" key="2">
    <source>
        <dbReference type="EMBL" id="KAF3596281.1"/>
    </source>
</evidence>
<name>A0ABQ7EHD2_BRACR</name>
<feature type="compositionally biased region" description="Basic and acidic residues" evidence="1">
    <location>
        <begin position="58"/>
        <end position="70"/>
    </location>
</feature>
<accession>A0ABQ7EHD2</accession>
<feature type="compositionally biased region" description="Low complexity" evidence="1">
    <location>
        <begin position="146"/>
        <end position="161"/>
    </location>
</feature>
<feature type="region of interest" description="Disordered" evidence="1">
    <location>
        <begin position="119"/>
        <end position="170"/>
    </location>
</feature>